<feature type="region of interest" description="Disordered" evidence="1">
    <location>
        <begin position="41"/>
        <end position="70"/>
    </location>
</feature>
<name>A0ABC8TA29_9AQUA</name>
<dbReference type="PANTHER" id="PTHR28535">
    <property type="entry name" value="ZINC FINGER GRF-TYPE CONTAINING 1"/>
    <property type="match status" value="1"/>
</dbReference>
<feature type="compositionally biased region" description="Polar residues" evidence="1">
    <location>
        <begin position="57"/>
        <end position="70"/>
    </location>
</feature>
<accession>A0ABC8TA29</accession>
<dbReference type="AlphaFoldDB" id="A0ABC8TA29"/>
<evidence type="ECO:0000256" key="1">
    <source>
        <dbReference type="SAM" id="MobiDB-lite"/>
    </source>
</evidence>
<reference evidence="3 4" key="1">
    <citation type="submission" date="2024-02" db="EMBL/GenBank/DDBJ databases">
        <authorList>
            <person name="Vignale AGUSTIN F."/>
            <person name="Sosa J E."/>
            <person name="Modenutti C."/>
        </authorList>
    </citation>
    <scope>NUCLEOTIDE SEQUENCE [LARGE SCALE GENOMIC DNA]</scope>
</reference>
<protein>
    <recommendedName>
        <fullName evidence="2">5'-3' DNA helicase ZGRF1-like N-terminal domain-containing protein</fullName>
    </recommendedName>
</protein>
<organism evidence="3 4">
    <name type="scientific">Ilex paraguariensis</name>
    <name type="common">yerba mate</name>
    <dbReference type="NCBI Taxonomy" id="185542"/>
    <lineage>
        <taxon>Eukaryota</taxon>
        <taxon>Viridiplantae</taxon>
        <taxon>Streptophyta</taxon>
        <taxon>Embryophyta</taxon>
        <taxon>Tracheophyta</taxon>
        <taxon>Spermatophyta</taxon>
        <taxon>Magnoliopsida</taxon>
        <taxon>eudicotyledons</taxon>
        <taxon>Gunneridae</taxon>
        <taxon>Pentapetalae</taxon>
        <taxon>asterids</taxon>
        <taxon>campanulids</taxon>
        <taxon>Aquifoliales</taxon>
        <taxon>Aquifoliaceae</taxon>
        <taxon>Ilex</taxon>
    </lineage>
</organism>
<dbReference type="InterPro" id="IPR018838">
    <property type="entry name" value="ZGRF1-like_N"/>
</dbReference>
<comment type="caution">
    <text evidence="3">The sequence shown here is derived from an EMBL/GenBank/DDBJ whole genome shotgun (WGS) entry which is preliminary data.</text>
</comment>
<proteinExistence type="predicted"/>
<dbReference type="Proteomes" id="UP001642360">
    <property type="component" value="Unassembled WGS sequence"/>
</dbReference>
<evidence type="ECO:0000259" key="2">
    <source>
        <dbReference type="Pfam" id="PF10382"/>
    </source>
</evidence>
<gene>
    <name evidence="3" type="ORF">ILEXP_LOCUS35485</name>
</gene>
<evidence type="ECO:0000313" key="3">
    <source>
        <dbReference type="EMBL" id="CAK9166275.1"/>
    </source>
</evidence>
<feature type="domain" description="5'-3' DNA helicase ZGRF1-like N-terminal" evidence="2">
    <location>
        <begin position="149"/>
        <end position="253"/>
    </location>
</feature>
<dbReference type="PANTHER" id="PTHR28535:SF1">
    <property type="entry name" value="PROTEIN ZGRF1"/>
    <property type="match status" value="1"/>
</dbReference>
<dbReference type="EMBL" id="CAUOFW020004569">
    <property type="protein sequence ID" value="CAK9166275.1"/>
    <property type="molecule type" value="Genomic_DNA"/>
</dbReference>
<sequence length="381" mass="42890">MMIVKNYLESRFVKKEDVIRSGETLEFDAYVVDIGDPHGDHKSIPNLNFQGRDKKNANSGKNKAPSSNLSPSQKIIRGYFDHIHHLFIFICKVKQVCSIICLFPSVRCSLNDLIDKDNGIILKTIEFKKSERVKYGAPPSCPDTTKTSIIEWQVLYTKQITQKAKKFRDGVLRLASCGSSGRQGIIRYDMFAWVVGSHVVGPFSTTNGIMIMLYDATRTLLDSGFLKMDEIIISGESLAFDAHLVDIGEIECDHKSPMDLKAPEKKLQELHLWYIPRYVDLSLGLCILEILCWNPLLSIYTVLTGKDLQHYQAIHDLHGVTPLKLQGIDIKVTLLTEDGTVLSHKFLKLSEDVTTGSALKLSNYLVEVGEPRRSHKGKVLL</sequence>
<evidence type="ECO:0000313" key="4">
    <source>
        <dbReference type="Proteomes" id="UP001642360"/>
    </source>
</evidence>
<keyword evidence="4" id="KW-1185">Reference proteome</keyword>
<dbReference type="InterPro" id="IPR052800">
    <property type="entry name" value="DNA_Repair_Helicase_ZGRF1"/>
</dbReference>
<dbReference type="Pfam" id="PF10382">
    <property type="entry name" value="ZGRF1-like_N"/>
    <property type="match status" value="1"/>
</dbReference>